<organism evidence="1 2">
    <name type="scientific">Thanatephorus cucumeris (strain AG1-IA)</name>
    <name type="common">Rice sheath blight fungus</name>
    <name type="synonym">Rhizoctonia solani</name>
    <dbReference type="NCBI Taxonomy" id="983506"/>
    <lineage>
        <taxon>Eukaryota</taxon>
        <taxon>Fungi</taxon>
        <taxon>Dikarya</taxon>
        <taxon>Basidiomycota</taxon>
        <taxon>Agaricomycotina</taxon>
        <taxon>Agaricomycetes</taxon>
        <taxon>Cantharellales</taxon>
        <taxon>Ceratobasidiaceae</taxon>
        <taxon>Rhizoctonia</taxon>
        <taxon>Rhizoctonia solani AG-1</taxon>
    </lineage>
</organism>
<name>L8WGL8_THACA</name>
<accession>L8WGL8</accession>
<evidence type="ECO:0000313" key="2">
    <source>
        <dbReference type="Proteomes" id="UP000011668"/>
    </source>
</evidence>
<dbReference type="EMBL" id="AFRT01006178">
    <property type="protein sequence ID" value="ELU35544.1"/>
    <property type="molecule type" value="Genomic_DNA"/>
</dbReference>
<proteinExistence type="predicted"/>
<gene>
    <name evidence="1" type="ORF">AG1IA_10425</name>
</gene>
<protein>
    <submittedName>
        <fullName evidence="1">Uncharacterized protein</fullName>
    </submittedName>
</protein>
<evidence type="ECO:0000313" key="1">
    <source>
        <dbReference type="EMBL" id="ELU35544.1"/>
    </source>
</evidence>
<dbReference type="Proteomes" id="UP000011668">
    <property type="component" value="Unassembled WGS sequence"/>
</dbReference>
<dbReference type="AlphaFoldDB" id="L8WGL8"/>
<dbReference type="HOGENOM" id="CLU_3160269_0_0_1"/>
<sequence>MTRFRFGNEVRMRRNNQVEDLLQGYSIPECCQFIGAIIVEFPLFCLDV</sequence>
<reference evidence="1 2" key="1">
    <citation type="journal article" date="2013" name="Nat. Commun.">
        <title>The evolution and pathogenic mechanisms of the rice sheath blight pathogen.</title>
        <authorList>
            <person name="Zheng A."/>
            <person name="Lin R."/>
            <person name="Xu L."/>
            <person name="Qin P."/>
            <person name="Tang C."/>
            <person name="Ai P."/>
            <person name="Zhang D."/>
            <person name="Liu Y."/>
            <person name="Sun Z."/>
            <person name="Feng H."/>
            <person name="Wang Y."/>
            <person name="Chen Y."/>
            <person name="Liang X."/>
            <person name="Fu R."/>
            <person name="Li Q."/>
            <person name="Zhang J."/>
            <person name="Yu X."/>
            <person name="Xie Z."/>
            <person name="Ding L."/>
            <person name="Guan P."/>
            <person name="Tang J."/>
            <person name="Liang Y."/>
            <person name="Wang S."/>
            <person name="Deng Q."/>
            <person name="Li S."/>
            <person name="Zhu J."/>
            <person name="Wang L."/>
            <person name="Liu H."/>
            <person name="Li P."/>
        </authorList>
    </citation>
    <scope>NUCLEOTIDE SEQUENCE [LARGE SCALE GENOMIC DNA]</scope>
    <source>
        <strain evidence="2">AG-1 IA</strain>
    </source>
</reference>
<keyword evidence="2" id="KW-1185">Reference proteome</keyword>
<comment type="caution">
    <text evidence="1">The sequence shown here is derived from an EMBL/GenBank/DDBJ whole genome shotgun (WGS) entry which is preliminary data.</text>
</comment>